<dbReference type="GO" id="GO:0008810">
    <property type="term" value="F:cellulase activity"/>
    <property type="evidence" value="ECO:0007669"/>
    <property type="project" value="UniProtKB-EC"/>
</dbReference>
<organism evidence="12 13">
    <name type="scientific">Lithospermum erythrorhizon</name>
    <name type="common">Purple gromwell</name>
    <name type="synonym">Lithospermum officinale var. erythrorhizon</name>
    <dbReference type="NCBI Taxonomy" id="34254"/>
    <lineage>
        <taxon>Eukaryota</taxon>
        <taxon>Viridiplantae</taxon>
        <taxon>Streptophyta</taxon>
        <taxon>Embryophyta</taxon>
        <taxon>Tracheophyta</taxon>
        <taxon>Spermatophyta</taxon>
        <taxon>Magnoliopsida</taxon>
        <taxon>eudicotyledons</taxon>
        <taxon>Gunneridae</taxon>
        <taxon>Pentapetalae</taxon>
        <taxon>asterids</taxon>
        <taxon>lamiids</taxon>
        <taxon>Boraginales</taxon>
        <taxon>Boraginaceae</taxon>
        <taxon>Boraginoideae</taxon>
        <taxon>Lithospermeae</taxon>
        <taxon>Lithospermum</taxon>
    </lineage>
</organism>
<comment type="similarity">
    <text evidence="2 8 9">Belongs to the glycosyl hydrolase 9 (cellulase E) family.</text>
</comment>
<dbReference type="AlphaFoldDB" id="A0AAV3QRZ9"/>
<dbReference type="InterPro" id="IPR018221">
    <property type="entry name" value="Glyco_hydro_9_His_AS"/>
</dbReference>
<dbReference type="EMBL" id="BAABME010005558">
    <property type="protein sequence ID" value="GAA0165976.1"/>
    <property type="molecule type" value="Genomic_DNA"/>
</dbReference>
<evidence type="ECO:0000256" key="10">
    <source>
        <dbReference type="SAM" id="Phobius"/>
    </source>
</evidence>
<keyword evidence="7 8" id="KW-0624">Polysaccharide degradation</keyword>
<evidence type="ECO:0000313" key="13">
    <source>
        <dbReference type="Proteomes" id="UP001454036"/>
    </source>
</evidence>
<keyword evidence="10" id="KW-0472">Membrane</keyword>
<dbReference type="InterPro" id="IPR001701">
    <property type="entry name" value="Glyco_hydro_9"/>
</dbReference>
<keyword evidence="10" id="KW-1133">Transmembrane helix</keyword>
<evidence type="ECO:0000256" key="9">
    <source>
        <dbReference type="RuleBase" id="RU361166"/>
    </source>
</evidence>
<feature type="active site" evidence="8">
    <location>
        <position position="511"/>
    </location>
</feature>
<dbReference type="GO" id="GO:0030245">
    <property type="term" value="P:cellulose catabolic process"/>
    <property type="evidence" value="ECO:0007669"/>
    <property type="project" value="UniProtKB-KW"/>
</dbReference>
<evidence type="ECO:0000256" key="7">
    <source>
        <dbReference type="ARBA" id="ARBA00023326"/>
    </source>
</evidence>
<dbReference type="PANTHER" id="PTHR22298">
    <property type="entry name" value="ENDO-1,4-BETA-GLUCANASE"/>
    <property type="match status" value="1"/>
</dbReference>
<dbReference type="PROSITE" id="PS00592">
    <property type="entry name" value="GH9_2"/>
    <property type="match status" value="1"/>
</dbReference>
<dbReference type="InterPro" id="IPR012341">
    <property type="entry name" value="6hp_glycosidase-like_sf"/>
</dbReference>
<dbReference type="Proteomes" id="UP001454036">
    <property type="component" value="Unassembled WGS sequence"/>
</dbReference>
<keyword evidence="4 9" id="KW-0136">Cellulose degradation</keyword>
<keyword evidence="6 8" id="KW-0326">Glycosidase</keyword>
<evidence type="ECO:0000256" key="3">
    <source>
        <dbReference type="ARBA" id="ARBA00022801"/>
    </source>
</evidence>
<protein>
    <recommendedName>
        <fullName evidence="9">Endoglucanase</fullName>
        <ecNumber evidence="9">3.2.1.4</ecNumber>
    </recommendedName>
</protein>
<sequence>MLEPTENSDSSRFVHIVHGSGRLLPSDSKWNSIELDFNLLPQHKNGYDSLPSRYSKSFDFNLTIVNRKHFKFFLYASALIVIFILLLVLLIHFVPRRHNAQQNPSEHLAFALSQALLFFDAQKSGPYPKNSLIKFRGDSGLHDGNSSNTNADLVGGFYDSGNNIKFSFPTAYTVTLLSWTVLEYHQKYADIGELDHVTDIIKWGSDYLLKLFVSPVKASDIAILYAQVGAHGNNSDVDDDINCWQRSEDMMYPRPVSVCDVKASSDLAGEIVAGMSAASLVFSGEYSARLIQAAEKLFSLASDSNPSQKHGMYTLNDKCGGQARQFYNSSGYKDELVWGATWLFFATGNSSYLKYATDNLALAEEEGTDSEKDVFYWNNKLAATAILLTRVRFFYDLGYPYEPALRSSTNRSDFLMCSYTSTPRTNGGLILLKPDAGGLLQYAATASFLSKLYSDYLELIHSFPSSCPADSFSPKALQDFSMSQVNYILGDNPKKLSYMVGFGKHYSHEVHHRGASIPSDGQWHSCAEGERWLNSKEPNPNELLGAMVAGPDRNDNFFDERSKKLYTEPSISGNAGLVAALIALHELKSNSSDISYHNLGVNKMAIFRNIHFA</sequence>
<dbReference type="Pfam" id="PF00759">
    <property type="entry name" value="Glyco_hydro_9"/>
    <property type="match status" value="1"/>
</dbReference>
<dbReference type="SUPFAM" id="SSF48208">
    <property type="entry name" value="Six-hairpin glycosidases"/>
    <property type="match status" value="1"/>
</dbReference>
<dbReference type="InterPro" id="IPR008928">
    <property type="entry name" value="6-hairpin_glycosidase_sf"/>
</dbReference>
<proteinExistence type="inferred from homology"/>
<keyword evidence="10" id="KW-0812">Transmembrane</keyword>
<evidence type="ECO:0000256" key="5">
    <source>
        <dbReference type="ARBA" id="ARBA00023277"/>
    </source>
</evidence>
<evidence type="ECO:0000256" key="1">
    <source>
        <dbReference type="ARBA" id="ARBA00000966"/>
    </source>
</evidence>
<comment type="catalytic activity">
    <reaction evidence="1 9">
        <text>Endohydrolysis of (1-&gt;4)-beta-D-glucosidic linkages in cellulose, lichenin and cereal beta-D-glucans.</text>
        <dbReference type="EC" id="3.2.1.4"/>
    </reaction>
</comment>
<evidence type="ECO:0000313" key="12">
    <source>
        <dbReference type="EMBL" id="GAA0165976.1"/>
    </source>
</evidence>
<evidence type="ECO:0000256" key="2">
    <source>
        <dbReference type="ARBA" id="ARBA00007072"/>
    </source>
</evidence>
<keyword evidence="13" id="KW-1185">Reference proteome</keyword>
<evidence type="ECO:0000259" key="11">
    <source>
        <dbReference type="Pfam" id="PF00759"/>
    </source>
</evidence>
<reference evidence="12 13" key="1">
    <citation type="submission" date="2024-01" db="EMBL/GenBank/DDBJ databases">
        <title>The complete chloroplast genome sequence of Lithospermum erythrorhizon: insights into the phylogenetic relationship among Boraginaceae species and the maternal lineages of purple gromwells.</title>
        <authorList>
            <person name="Okada T."/>
            <person name="Watanabe K."/>
        </authorList>
    </citation>
    <scope>NUCLEOTIDE SEQUENCE [LARGE SCALE GENOMIC DNA]</scope>
</reference>
<comment type="caution">
    <text evidence="12">The sequence shown here is derived from an EMBL/GenBank/DDBJ whole genome shotgun (WGS) entry which is preliminary data.</text>
</comment>
<keyword evidence="5 8" id="KW-0119">Carbohydrate metabolism</keyword>
<evidence type="ECO:0000256" key="8">
    <source>
        <dbReference type="PROSITE-ProRule" id="PRU10059"/>
    </source>
</evidence>
<keyword evidence="3 8" id="KW-0378">Hydrolase</keyword>
<name>A0AAV3QRZ9_LITER</name>
<feature type="transmembrane region" description="Helical" evidence="10">
    <location>
        <begin position="72"/>
        <end position="94"/>
    </location>
</feature>
<dbReference type="EC" id="3.2.1.4" evidence="9"/>
<accession>A0AAV3QRZ9</accession>
<evidence type="ECO:0000256" key="6">
    <source>
        <dbReference type="ARBA" id="ARBA00023295"/>
    </source>
</evidence>
<dbReference type="Gene3D" id="1.50.10.10">
    <property type="match status" value="1"/>
</dbReference>
<evidence type="ECO:0000256" key="4">
    <source>
        <dbReference type="ARBA" id="ARBA00023001"/>
    </source>
</evidence>
<gene>
    <name evidence="12" type="ORF">LIER_21241</name>
</gene>
<feature type="domain" description="Glycoside hydrolase family 9" evidence="11">
    <location>
        <begin position="111"/>
        <end position="581"/>
    </location>
</feature>